<feature type="domain" description="Peptidoglycan binding-like" evidence="2">
    <location>
        <begin position="63"/>
        <end position="121"/>
    </location>
</feature>
<keyword evidence="1" id="KW-0732">Signal</keyword>
<dbReference type="EMBL" id="JAVRFJ010000050">
    <property type="protein sequence ID" value="MDT0573357.1"/>
    <property type="molecule type" value="Genomic_DNA"/>
</dbReference>
<dbReference type="InterPro" id="IPR002477">
    <property type="entry name" value="Peptidoglycan-bd-like"/>
</dbReference>
<dbReference type="RefSeq" id="WP_033525615.1">
    <property type="nucleotide sequence ID" value="NZ_JAVRFJ010000050.1"/>
</dbReference>
<accession>A0ABU2Z9T0</accession>
<name>A0ABU2Z9T0_9ACTN</name>
<dbReference type="InterPro" id="IPR036366">
    <property type="entry name" value="PGBDSf"/>
</dbReference>
<dbReference type="InterPro" id="IPR036365">
    <property type="entry name" value="PGBD-like_sf"/>
</dbReference>
<evidence type="ECO:0000256" key="1">
    <source>
        <dbReference type="SAM" id="SignalP"/>
    </source>
</evidence>
<sequence length="125" mass="13018">MTRIRRLAASAAVVAALMAGTSAISMTSATAAPAAPAKEFAPTALYCGYHGAVTPPEIAYGSTGNAVREAQCLLQYWGFYVGPSGIDGDFGSNTRAATRDFQATCRIGVDGRIGPITWNRLRNGC</sequence>
<evidence type="ECO:0000313" key="3">
    <source>
        <dbReference type="EMBL" id="MDT0573357.1"/>
    </source>
</evidence>
<organism evidence="3 4">
    <name type="scientific">Streptomyces gottesmaniae</name>
    <dbReference type="NCBI Taxonomy" id="3075518"/>
    <lineage>
        <taxon>Bacteria</taxon>
        <taxon>Bacillati</taxon>
        <taxon>Actinomycetota</taxon>
        <taxon>Actinomycetes</taxon>
        <taxon>Kitasatosporales</taxon>
        <taxon>Streptomycetaceae</taxon>
        <taxon>Streptomyces</taxon>
    </lineage>
</organism>
<comment type="caution">
    <text evidence="3">The sequence shown here is derived from an EMBL/GenBank/DDBJ whole genome shotgun (WGS) entry which is preliminary data.</text>
</comment>
<keyword evidence="4" id="KW-1185">Reference proteome</keyword>
<dbReference type="Proteomes" id="UP001180737">
    <property type="component" value="Unassembled WGS sequence"/>
</dbReference>
<gene>
    <name evidence="3" type="ORF">RM704_38885</name>
</gene>
<proteinExistence type="predicted"/>
<dbReference type="SUPFAM" id="SSF47090">
    <property type="entry name" value="PGBD-like"/>
    <property type="match status" value="1"/>
</dbReference>
<feature type="signal peptide" evidence="1">
    <location>
        <begin position="1"/>
        <end position="31"/>
    </location>
</feature>
<evidence type="ECO:0000259" key="2">
    <source>
        <dbReference type="Pfam" id="PF01471"/>
    </source>
</evidence>
<evidence type="ECO:0000313" key="4">
    <source>
        <dbReference type="Proteomes" id="UP001180737"/>
    </source>
</evidence>
<dbReference type="Gene3D" id="1.10.101.10">
    <property type="entry name" value="PGBD-like superfamily/PGBD"/>
    <property type="match status" value="1"/>
</dbReference>
<dbReference type="Pfam" id="PF01471">
    <property type="entry name" value="PG_binding_1"/>
    <property type="match status" value="1"/>
</dbReference>
<reference evidence="3" key="1">
    <citation type="submission" date="2024-05" db="EMBL/GenBank/DDBJ databases">
        <title>30 novel species of actinomycetes from the DSMZ collection.</title>
        <authorList>
            <person name="Nouioui I."/>
        </authorList>
    </citation>
    <scope>NUCLEOTIDE SEQUENCE</scope>
    <source>
        <strain evidence="3">DSM 3412</strain>
    </source>
</reference>
<protein>
    <submittedName>
        <fullName evidence="3">Peptidoglycan-binding domain-containing protein</fullName>
    </submittedName>
</protein>
<feature type="chain" id="PRO_5045882454" evidence="1">
    <location>
        <begin position="32"/>
        <end position="125"/>
    </location>
</feature>